<evidence type="ECO:0000313" key="3">
    <source>
        <dbReference type="EMBL" id="AXB56699.1"/>
    </source>
</evidence>
<keyword evidence="4" id="KW-1185">Reference proteome</keyword>
<dbReference type="AlphaFoldDB" id="A0A344LS07"/>
<reference evidence="3 4" key="1">
    <citation type="submission" date="2018-06" db="EMBL/GenBank/DDBJ databases">
        <title>Genome sequencing of Flavobacterium.</title>
        <authorList>
            <person name="Baek M.-G."/>
            <person name="Yi H."/>
        </authorList>
    </citation>
    <scope>NUCLEOTIDE SEQUENCE [LARGE SCALE GENOMIC DNA]</scope>
    <source>
        <strain evidence="3 4">HYN0086</strain>
    </source>
</reference>
<dbReference type="Proteomes" id="UP000251561">
    <property type="component" value="Chromosome"/>
</dbReference>
<dbReference type="Pfam" id="PF26566">
    <property type="entry name" value="PH_40"/>
    <property type="match status" value="1"/>
</dbReference>
<dbReference type="InterPro" id="IPR058916">
    <property type="entry name" value="PH_40"/>
</dbReference>
<keyword evidence="1" id="KW-0812">Transmembrane</keyword>
<proteinExistence type="predicted"/>
<dbReference type="OrthoDB" id="1358159at2"/>
<name>A0A344LS07_9FLAO</name>
<evidence type="ECO:0000313" key="4">
    <source>
        <dbReference type="Proteomes" id="UP000251561"/>
    </source>
</evidence>
<dbReference type="KEGG" id="ffl:HYN86_08830"/>
<evidence type="ECO:0000256" key="1">
    <source>
        <dbReference type="SAM" id="Phobius"/>
    </source>
</evidence>
<gene>
    <name evidence="3" type="ORF">HYN86_08830</name>
</gene>
<feature type="transmembrane region" description="Helical" evidence="1">
    <location>
        <begin position="12"/>
        <end position="33"/>
    </location>
</feature>
<feature type="domain" description="PH" evidence="2">
    <location>
        <begin position="9"/>
        <end position="111"/>
    </location>
</feature>
<keyword evidence="1" id="KW-0472">Membrane</keyword>
<organism evidence="3 4">
    <name type="scientific">Flavobacterium fluviale</name>
    <dbReference type="NCBI Taxonomy" id="2249356"/>
    <lineage>
        <taxon>Bacteria</taxon>
        <taxon>Pseudomonadati</taxon>
        <taxon>Bacteroidota</taxon>
        <taxon>Flavobacteriia</taxon>
        <taxon>Flavobacteriales</taxon>
        <taxon>Flavobacteriaceae</taxon>
        <taxon>Flavobacterium</taxon>
    </lineage>
</organism>
<evidence type="ECO:0000259" key="2">
    <source>
        <dbReference type="Pfam" id="PF26566"/>
    </source>
</evidence>
<accession>A0A344LS07</accession>
<sequence length="138" mass="16513">MFTFLEINTKKSLLIIEIPLFVIFILPSVYMHLNYYFQGNDIEYELDNQRIKIIKDKVEIIYTKDAFKEIKLYMSGTRLAGMSLRNFPFENYYYAKIVIEDNTEIIITCLFSQKIDKILESYYSEVPTLKIKDFYPII</sequence>
<keyword evidence="1" id="KW-1133">Transmembrane helix</keyword>
<protein>
    <recommendedName>
        <fullName evidence="2">PH domain-containing protein</fullName>
    </recommendedName>
</protein>
<dbReference type="EMBL" id="CP030261">
    <property type="protein sequence ID" value="AXB56699.1"/>
    <property type="molecule type" value="Genomic_DNA"/>
</dbReference>